<dbReference type="RefSeq" id="WP_003489362.1">
    <property type="nucleotide sequence ID" value="NZ_JXSU01000007.1"/>
</dbReference>
<dbReference type="EMBL" id="JXSU01000007">
    <property type="protein sequence ID" value="KIS23000.1"/>
    <property type="molecule type" value="Genomic_DNA"/>
</dbReference>
<dbReference type="Proteomes" id="UP000032250">
    <property type="component" value="Unassembled WGS sequence"/>
</dbReference>
<dbReference type="PROSITE" id="PS51257">
    <property type="entry name" value="PROKAR_LIPOPROTEIN"/>
    <property type="match status" value="1"/>
</dbReference>
<dbReference type="PATRIC" id="fig|1379739.3.peg.1359"/>
<protein>
    <recommendedName>
        <fullName evidence="3">Lipoprotein</fullName>
    </recommendedName>
</protein>
<reference evidence="1 2" key="1">
    <citation type="submission" date="2014-06" db="EMBL/GenBank/DDBJ databases">
        <title>Genome characterization of distinct group I Clostridium botulinum lineages.</title>
        <authorList>
            <person name="Giordani F."/>
            <person name="Anselmo A."/>
            <person name="Fillo S."/>
            <person name="Palozzi A.M."/>
            <person name="Fortunato A."/>
            <person name="Gentile B."/>
            <person name="Ciammaruconi A."/>
            <person name="Anniballi F."/>
            <person name="De Medici D."/>
            <person name="Lista F."/>
        </authorList>
    </citation>
    <scope>NUCLEOTIDE SEQUENCE [LARGE SCALE GENOMIC DNA]</scope>
    <source>
        <strain evidence="1 2">B2 450</strain>
    </source>
</reference>
<evidence type="ECO:0000313" key="1">
    <source>
        <dbReference type="EMBL" id="KIS23000.1"/>
    </source>
</evidence>
<name>A0A0D1BRQ5_CLOBO</name>
<accession>A0A0D1BRQ5</accession>
<evidence type="ECO:0000313" key="2">
    <source>
        <dbReference type="Proteomes" id="UP000032250"/>
    </source>
</evidence>
<dbReference type="HOGENOM" id="CLU_920408_0_0_9"/>
<evidence type="ECO:0008006" key="3">
    <source>
        <dbReference type="Google" id="ProtNLM"/>
    </source>
</evidence>
<dbReference type="OrthoDB" id="1903723at2"/>
<dbReference type="AlphaFoldDB" id="A0A0D1BRQ5"/>
<organism evidence="1 2">
    <name type="scientific">Clostridium botulinum B2 450</name>
    <dbReference type="NCBI Taxonomy" id="1379739"/>
    <lineage>
        <taxon>Bacteria</taxon>
        <taxon>Bacillati</taxon>
        <taxon>Bacillota</taxon>
        <taxon>Clostridia</taxon>
        <taxon>Eubacteriales</taxon>
        <taxon>Clostridiaceae</taxon>
        <taxon>Clostridium</taxon>
    </lineage>
</organism>
<sequence>MLTRKLVSLLLIGTIGVLLGACSTNRTLNDFKNGKDRDTLEAPIVHDVYNYKGEPNVDVLSIFNSNGDVRISKSDTNDLKVKAKLVQTKSMKDIDKKLNNLVIKPKIEKDIIFYEPLYANNKTRNYWDWVKSSSNANGIQVNFDVQIPNTIKEVRIYSELGNIDLQNISAKIHAQTNIGTITGANINPLDSAVFKVNIPSDGKNALDLALSSIDNVNSITAGVTSGNIILNLPSDSKYSYNQMEPEQMPVTYPYDMYSKEQFEYCKKHGLAIFKPIKIKQGKTAIKTVTNKERLRKVLIRQQ</sequence>
<gene>
    <name evidence="1" type="ORF">N495_05185</name>
</gene>
<comment type="caution">
    <text evidence="1">The sequence shown here is derived from an EMBL/GenBank/DDBJ whole genome shotgun (WGS) entry which is preliminary data.</text>
</comment>
<proteinExistence type="predicted"/>